<evidence type="ECO:0000259" key="2">
    <source>
        <dbReference type="Pfam" id="PF01636"/>
    </source>
</evidence>
<accession>A0A6S6R310</accession>
<dbReference type="Gene3D" id="3.90.1200.10">
    <property type="match status" value="1"/>
</dbReference>
<dbReference type="GO" id="GO:0019202">
    <property type="term" value="F:amino acid kinase activity"/>
    <property type="evidence" value="ECO:0007669"/>
    <property type="project" value="TreeGrafter"/>
</dbReference>
<comment type="similarity">
    <text evidence="1">Belongs to the pseudomonas-type ThrB family.</text>
</comment>
<dbReference type="RefSeq" id="WP_184093538.1">
    <property type="nucleotide sequence ID" value="NZ_AP023367.1"/>
</dbReference>
<dbReference type="InterPro" id="IPR011009">
    <property type="entry name" value="Kinase-like_dom_sf"/>
</dbReference>
<organism evidence="3 4">
    <name type="scientific">Anaerocolumna cellulosilytica</name>
    <dbReference type="NCBI Taxonomy" id="433286"/>
    <lineage>
        <taxon>Bacteria</taxon>
        <taxon>Bacillati</taxon>
        <taxon>Bacillota</taxon>
        <taxon>Clostridia</taxon>
        <taxon>Lachnospirales</taxon>
        <taxon>Lachnospiraceae</taxon>
        <taxon>Anaerocolumna</taxon>
    </lineage>
</organism>
<dbReference type="AlphaFoldDB" id="A0A6S6R310"/>
<keyword evidence="4" id="KW-1185">Reference proteome</keyword>
<evidence type="ECO:0000313" key="4">
    <source>
        <dbReference type="Proteomes" id="UP000515561"/>
    </source>
</evidence>
<dbReference type="Gene3D" id="3.30.200.20">
    <property type="entry name" value="Phosphorylase Kinase, domain 1"/>
    <property type="match status" value="1"/>
</dbReference>
<proteinExistence type="inferred from homology"/>
<gene>
    <name evidence="3" type="ORF">acsn021_14840</name>
</gene>
<dbReference type="KEGG" id="acel:acsn021_14840"/>
<dbReference type="EMBL" id="AP023367">
    <property type="protein sequence ID" value="BCJ93915.1"/>
    <property type="molecule type" value="Genomic_DNA"/>
</dbReference>
<dbReference type="Proteomes" id="UP000515561">
    <property type="component" value="Chromosome"/>
</dbReference>
<dbReference type="PANTHER" id="PTHR21064">
    <property type="entry name" value="AMINOGLYCOSIDE PHOSPHOTRANSFERASE DOMAIN-CONTAINING PROTEIN-RELATED"/>
    <property type="match status" value="1"/>
</dbReference>
<protein>
    <recommendedName>
        <fullName evidence="2">Aminoglycoside phosphotransferase domain-containing protein</fullName>
    </recommendedName>
</protein>
<feature type="domain" description="Aminoglycoside phosphotransferase" evidence="2">
    <location>
        <begin position="20"/>
        <end position="223"/>
    </location>
</feature>
<evidence type="ECO:0000313" key="3">
    <source>
        <dbReference type="EMBL" id="BCJ93915.1"/>
    </source>
</evidence>
<dbReference type="PANTHER" id="PTHR21064:SF6">
    <property type="entry name" value="AMINOGLYCOSIDE PHOSPHOTRANSFERASE DOMAIN-CONTAINING PROTEIN"/>
    <property type="match status" value="1"/>
</dbReference>
<dbReference type="InterPro" id="IPR050249">
    <property type="entry name" value="Pseudomonas-type_ThrB"/>
</dbReference>
<reference evidence="3 4" key="1">
    <citation type="journal article" date="2016" name="Int. J. Syst. Evol. Microbiol.">
        <title>Descriptions of Anaerotaenia torta gen. nov., sp. nov. and Anaerocolumna cellulosilytica gen. nov., sp. nov. isolated from a methanogenic reactor of cattle waste.</title>
        <authorList>
            <person name="Uek A."/>
            <person name="Ohtaki Y."/>
            <person name="Kaku N."/>
            <person name="Ueki K."/>
        </authorList>
    </citation>
    <scope>NUCLEOTIDE SEQUENCE [LARGE SCALE GENOMIC DNA]</scope>
    <source>
        <strain evidence="3 4">SN021</strain>
    </source>
</reference>
<dbReference type="Pfam" id="PF01636">
    <property type="entry name" value="APH"/>
    <property type="match status" value="1"/>
</dbReference>
<dbReference type="InterPro" id="IPR002575">
    <property type="entry name" value="Aminoglycoside_PTrfase"/>
</dbReference>
<sequence length="300" mass="35220">MLEQILLHWGMQGEVSKIHSRVWNISDQYVVKIYDKLEELERNLTILKMLHNEGIPVAEVIPLKDGKEYLAEEGKYYVMNRKLPGGSIKDLKKNPIEISYLMGSTISRLHLALLKCEEKLSFWDNSLLEEMNGWIYDKLKEGGWKDISKEEYENTKEELCRIYSQLPTQLIHRDVHFGNFLFEEGVFSGYIDFDLSQKNIRIFDIAYYLLGVLCEECRQDVREEQWLAIISETIRGYEVNISLSQIEKQHITTVMKSIEILFAVYFAGTKDESLAKDALELYHLVRQQEKKITRTIMNSY</sequence>
<dbReference type="SUPFAM" id="SSF56112">
    <property type="entry name" value="Protein kinase-like (PK-like)"/>
    <property type="match status" value="1"/>
</dbReference>
<evidence type="ECO:0000256" key="1">
    <source>
        <dbReference type="ARBA" id="ARBA00038240"/>
    </source>
</evidence>
<name>A0A6S6R310_9FIRM</name>